<gene>
    <name evidence="1" type="ORF">BpHYR1_037558</name>
</gene>
<proteinExistence type="predicted"/>
<organism evidence="1 2">
    <name type="scientific">Brachionus plicatilis</name>
    <name type="common">Marine rotifer</name>
    <name type="synonym">Brachionus muelleri</name>
    <dbReference type="NCBI Taxonomy" id="10195"/>
    <lineage>
        <taxon>Eukaryota</taxon>
        <taxon>Metazoa</taxon>
        <taxon>Spiralia</taxon>
        <taxon>Gnathifera</taxon>
        <taxon>Rotifera</taxon>
        <taxon>Eurotatoria</taxon>
        <taxon>Monogononta</taxon>
        <taxon>Pseudotrocha</taxon>
        <taxon>Ploima</taxon>
        <taxon>Brachionidae</taxon>
        <taxon>Brachionus</taxon>
    </lineage>
</organism>
<sequence>MKQSEKTAKSVQILQNCAPFKNGSGTSTTVSLFNLANPENSYHLIELTEYFSISPMPSSTLSRIPSSHSWSKVMNLVVRAVRLFSALA</sequence>
<accession>A0A3M7QJN7</accession>
<reference evidence="1 2" key="1">
    <citation type="journal article" date="2018" name="Sci. Rep.">
        <title>Genomic signatures of local adaptation to the degree of environmental predictability in rotifers.</title>
        <authorList>
            <person name="Franch-Gras L."/>
            <person name="Hahn C."/>
            <person name="Garcia-Roger E.M."/>
            <person name="Carmona M.J."/>
            <person name="Serra M."/>
            <person name="Gomez A."/>
        </authorList>
    </citation>
    <scope>NUCLEOTIDE SEQUENCE [LARGE SCALE GENOMIC DNA]</scope>
    <source>
        <strain evidence="1">HYR1</strain>
    </source>
</reference>
<comment type="caution">
    <text evidence="1">The sequence shown here is derived from an EMBL/GenBank/DDBJ whole genome shotgun (WGS) entry which is preliminary data.</text>
</comment>
<name>A0A3M7QJN7_BRAPC</name>
<dbReference type="EMBL" id="REGN01006032">
    <property type="protein sequence ID" value="RNA11168.1"/>
    <property type="molecule type" value="Genomic_DNA"/>
</dbReference>
<dbReference type="Proteomes" id="UP000276133">
    <property type="component" value="Unassembled WGS sequence"/>
</dbReference>
<evidence type="ECO:0000313" key="1">
    <source>
        <dbReference type="EMBL" id="RNA11168.1"/>
    </source>
</evidence>
<dbReference type="AlphaFoldDB" id="A0A3M7QJN7"/>
<evidence type="ECO:0000313" key="2">
    <source>
        <dbReference type="Proteomes" id="UP000276133"/>
    </source>
</evidence>
<protein>
    <submittedName>
        <fullName evidence="1">Uncharacterized protein</fullName>
    </submittedName>
</protein>
<keyword evidence="2" id="KW-1185">Reference proteome</keyword>